<organism evidence="1 2">
    <name type="scientific">Rhodobacter aestuarii</name>
    <dbReference type="NCBI Taxonomy" id="453582"/>
    <lineage>
        <taxon>Bacteria</taxon>
        <taxon>Pseudomonadati</taxon>
        <taxon>Pseudomonadota</taxon>
        <taxon>Alphaproteobacteria</taxon>
        <taxon>Rhodobacterales</taxon>
        <taxon>Rhodobacter group</taxon>
        <taxon>Rhodobacter</taxon>
    </lineage>
</organism>
<sequence length="65" mass="7724">MRRFREYSQSVRLPLRGHRSHGEQEAGIFWISDQNQVRMLTPTFGKIDPKPAFRRCVGKNRFGEF</sequence>
<name>A0A1N7K073_9RHOB</name>
<accession>A0A1N7K073</accession>
<dbReference type="AlphaFoldDB" id="A0A1N7K073"/>
<evidence type="ECO:0000313" key="1">
    <source>
        <dbReference type="EMBL" id="SIS54906.1"/>
    </source>
</evidence>
<evidence type="ECO:0000313" key="2">
    <source>
        <dbReference type="Proteomes" id="UP000186221"/>
    </source>
</evidence>
<dbReference type="Proteomes" id="UP000186221">
    <property type="component" value="Unassembled WGS sequence"/>
</dbReference>
<gene>
    <name evidence="1" type="ORF">SAMN05421580_102187</name>
</gene>
<dbReference type="STRING" id="453582.SAMN05421580_102187"/>
<keyword evidence="2" id="KW-1185">Reference proteome</keyword>
<proteinExistence type="predicted"/>
<reference evidence="2" key="1">
    <citation type="submission" date="2017-01" db="EMBL/GenBank/DDBJ databases">
        <authorList>
            <person name="Varghese N."/>
            <person name="Submissions S."/>
        </authorList>
    </citation>
    <scope>NUCLEOTIDE SEQUENCE [LARGE SCALE GENOMIC DNA]</scope>
    <source>
        <strain evidence="2">DSM 19945</strain>
    </source>
</reference>
<dbReference type="EMBL" id="FTOG01000002">
    <property type="protein sequence ID" value="SIS54906.1"/>
    <property type="molecule type" value="Genomic_DNA"/>
</dbReference>
<protein>
    <submittedName>
        <fullName evidence="1">Uncharacterized protein</fullName>
    </submittedName>
</protein>